<feature type="domain" description="ABC transporter" evidence="11">
    <location>
        <begin position="262"/>
        <end position="507"/>
    </location>
</feature>
<evidence type="ECO:0000256" key="1">
    <source>
        <dbReference type="ARBA" id="ARBA00004202"/>
    </source>
</evidence>
<dbReference type="NCBIfam" id="TIGR02633">
    <property type="entry name" value="xylG"/>
    <property type="match status" value="1"/>
</dbReference>
<dbReference type="InterPro" id="IPR027417">
    <property type="entry name" value="P-loop_NTPase"/>
</dbReference>
<dbReference type="InterPro" id="IPR003439">
    <property type="entry name" value="ABC_transporter-like_ATP-bd"/>
</dbReference>
<evidence type="ECO:0000256" key="9">
    <source>
        <dbReference type="ARBA" id="ARBA00022967"/>
    </source>
</evidence>
<evidence type="ECO:0000256" key="10">
    <source>
        <dbReference type="ARBA" id="ARBA00023136"/>
    </source>
</evidence>
<keyword evidence="10" id="KW-0472">Membrane</keyword>
<keyword evidence="6" id="KW-0677">Repeat</keyword>
<sequence>MSDYLLEMRRIVKQFDGVRALNGIDIKVKAGECVGLCGENGAGKSTLMKVLSAVYPHGTWDGEIVWDGTPLQATSIRETEAAGIVIIHQELMLVPELSVTENIFLGNEITLPGGRLDYDTMNRRANALLAELNIRDVNVVLPVKQYGGGHQQLIEIAKALNKNARLLILDEPSSSLTTSEIRILLDIIHKLKAKGVTCIYISHKLDEIAAICDTIVTIRDGQHIATTPMRDMSVEKIIAQMVGREMNQLYPERRHTPGDVIFEAKHVTCWDPDNPQRKRVDDVSFTLRRGEILGIAGLVGAGRTELVSAIFGSYEGQYQAEVWYDGQRLDTGTPLKSIRAGLAMVPEDRKHHGIVPDLSVGQNMTLAVLQQFSHGSRIDQDEELRVIRGEIGRLKLKTASPFLPITGLSGGNQQKAVLSKLLLTNPKILILDEPTRGVDVGAKFEIYQLMLNLAAEGISIIMVSSELQEVLGVSDRVLVIGEGELRGDFVNTNLTQEILLAAALAQPLH</sequence>
<dbReference type="NCBIfam" id="NF010069">
    <property type="entry name" value="PRK13549.1"/>
    <property type="match status" value="1"/>
</dbReference>
<evidence type="ECO:0000259" key="11">
    <source>
        <dbReference type="PROSITE" id="PS50893"/>
    </source>
</evidence>
<dbReference type="EMBL" id="WNWM01000002">
    <property type="protein sequence ID" value="MUI12141.1"/>
    <property type="molecule type" value="Genomic_DNA"/>
</dbReference>
<name>A0A6I3XEW5_9BURK</name>
<keyword evidence="9" id="KW-1278">Translocase</keyword>
<dbReference type="GO" id="GO:0015614">
    <property type="term" value="F:ABC-type D-xylose transporter activity"/>
    <property type="evidence" value="ECO:0007669"/>
    <property type="project" value="InterPro"/>
</dbReference>
<keyword evidence="13" id="KW-1185">Reference proteome</keyword>
<dbReference type="OrthoDB" id="8573945at2"/>
<dbReference type="CDD" id="cd03215">
    <property type="entry name" value="ABC_Carb_Monos_II"/>
    <property type="match status" value="1"/>
</dbReference>
<evidence type="ECO:0000256" key="2">
    <source>
        <dbReference type="ARBA" id="ARBA00022448"/>
    </source>
</evidence>
<dbReference type="SUPFAM" id="SSF52540">
    <property type="entry name" value="P-loop containing nucleoside triphosphate hydrolases"/>
    <property type="match status" value="2"/>
</dbReference>
<evidence type="ECO:0000313" key="12">
    <source>
        <dbReference type="EMBL" id="MUI12141.1"/>
    </source>
</evidence>
<reference evidence="12 13" key="1">
    <citation type="submission" date="2019-11" db="EMBL/GenBank/DDBJ databases">
        <title>Draft Genome Sequences of Six Type Strains of the Genus Massilia.</title>
        <authorList>
            <person name="Miess H."/>
            <person name="Frediansyah A."/>
            <person name="Goeker M."/>
            <person name="Gross H."/>
        </authorList>
    </citation>
    <scope>NUCLEOTIDE SEQUENCE [LARGE SCALE GENOMIC DNA]</scope>
    <source>
        <strain evidence="12 13">DSM 17513</strain>
    </source>
</reference>
<dbReference type="InterPro" id="IPR017871">
    <property type="entry name" value="ABC_transporter-like_CS"/>
</dbReference>
<keyword evidence="8 12" id="KW-0067">ATP-binding</keyword>
<dbReference type="Proteomes" id="UP000431684">
    <property type="component" value="Unassembled WGS sequence"/>
</dbReference>
<dbReference type="CDD" id="cd03216">
    <property type="entry name" value="ABC_Carb_Monos_I"/>
    <property type="match status" value="1"/>
</dbReference>
<keyword evidence="4" id="KW-0997">Cell inner membrane</keyword>
<evidence type="ECO:0000256" key="7">
    <source>
        <dbReference type="ARBA" id="ARBA00022741"/>
    </source>
</evidence>
<evidence type="ECO:0000313" key="13">
    <source>
        <dbReference type="Proteomes" id="UP000431684"/>
    </source>
</evidence>
<dbReference type="PANTHER" id="PTHR43790:SF1">
    <property type="entry name" value="XYLOSE IMPORT ATP-BINDING PROTEIN XYLG"/>
    <property type="match status" value="1"/>
</dbReference>
<dbReference type="GO" id="GO:0016887">
    <property type="term" value="F:ATP hydrolysis activity"/>
    <property type="evidence" value="ECO:0007669"/>
    <property type="project" value="InterPro"/>
</dbReference>
<dbReference type="Gene3D" id="3.40.50.300">
    <property type="entry name" value="P-loop containing nucleotide triphosphate hydrolases"/>
    <property type="match status" value="2"/>
</dbReference>
<dbReference type="GO" id="GO:0005524">
    <property type="term" value="F:ATP binding"/>
    <property type="evidence" value="ECO:0007669"/>
    <property type="project" value="UniProtKB-KW"/>
</dbReference>
<keyword evidence="7" id="KW-0547">Nucleotide-binding</keyword>
<dbReference type="AlphaFoldDB" id="A0A6I3XEW5"/>
<evidence type="ECO:0000256" key="5">
    <source>
        <dbReference type="ARBA" id="ARBA00022597"/>
    </source>
</evidence>
<dbReference type="SMART" id="SM00382">
    <property type="entry name" value="AAA"/>
    <property type="match status" value="2"/>
</dbReference>
<dbReference type="PANTHER" id="PTHR43790">
    <property type="entry name" value="CARBOHYDRATE TRANSPORT ATP-BINDING PROTEIN MG119-RELATED"/>
    <property type="match status" value="1"/>
</dbReference>
<dbReference type="InterPro" id="IPR050107">
    <property type="entry name" value="ABC_carbohydrate_import_ATPase"/>
</dbReference>
<evidence type="ECO:0000256" key="4">
    <source>
        <dbReference type="ARBA" id="ARBA00022519"/>
    </source>
</evidence>
<keyword evidence="2" id="KW-0813">Transport</keyword>
<dbReference type="GO" id="GO:0005886">
    <property type="term" value="C:plasma membrane"/>
    <property type="evidence" value="ECO:0007669"/>
    <property type="project" value="UniProtKB-SubCell"/>
</dbReference>
<comment type="caution">
    <text evidence="12">The sequence shown here is derived from an EMBL/GenBank/DDBJ whole genome shotgun (WGS) entry which is preliminary data.</text>
</comment>
<organism evidence="12 13">
    <name type="scientific">Pseudoduganella dura</name>
    <dbReference type="NCBI Taxonomy" id="321982"/>
    <lineage>
        <taxon>Bacteria</taxon>
        <taxon>Pseudomonadati</taxon>
        <taxon>Pseudomonadota</taxon>
        <taxon>Betaproteobacteria</taxon>
        <taxon>Burkholderiales</taxon>
        <taxon>Oxalobacteraceae</taxon>
        <taxon>Telluria group</taxon>
        <taxon>Pseudoduganella</taxon>
    </lineage>
</organism>
<feature type="domain" description="ABC transporter" evidence="11">
    <location>
        <begin position="6"/>
        <end position="245"/>
    </location>
</feature>
<evidence type="ECO:0000256" key="3">
    <source>
        <dbReference type="ARBA" id="ARBA00022475"/>
    </source>
</evidence>
<evidence type="ECO:0000256" key="8">
    <source>
        <dbReference type="ARBA" id="ARBA00022840"/>
    </source>
</evidence>
<comment type="subcellular location">
    <subcellularLocation>
        <location evidence="1">Cell membrane</location>
        <topology evidence="1">Peripheral membrane protein</topology>
    </subcellularLocation>
</comment>
<dbReference type="Pfam" id="PF00005">
    <property type="entry name" value="ABC_tran"/>
    <property type="match status" value="2"/>
</dbReference>
<keyword evidence="5" id="KW-0762">Sugar transport</keyword>
<protein>
    <submittedName>
        <fullName evidence="12">D-xylose ABC transporter ATP-binding protein</fullName>
    </submittedName>
</protein>
<dbReference type="InterPro" id="IPR003593">
    <property type="entry name" value="AAA+_ATPase"/>
</dbReference>
<keyword evidence="3" id="KW-1003">Cell membrane</keyword>
<accession>A0A6I3XEW5</accession>
<dbReference type="PROSITE" id="PS50893">
    <property type="entry name" value="ABC_TRANSPORTER_2"/>
    <property type="match status" value="2"/>
</dbReference>
<gene>
    <name evidence="12" type="primary">xylG</name>
    <name evidence="12" type="ORF">GJV26_06570</name>
</gene>
<dbReference type="PROSITE" id="PS00211">
    <property type="entry name" value="ABC_TRANSPORTER_1"/>
    <property type="match status" value="1"/>
</dbReference>
<dbReference type="FunFam" id="3.40.50.300:FF:000127">
    <property type="entry name" value="Ribose import ATP-binding protein RbsA"/>
    <property type="match status" value="1"/>
</dbReference>
<evidence type="ECO:0000256" key="6">
    <source>
        <dbReference type="ARBA" id="ARBA00022737"/>
    </source>
</evidence>
<dbReference type="RefSeq" id="WP_155708129.1">
    <property type="nucleotide sequence ID" value="NZ_BMWU01000012.1"/>
</dbReference>
<proteinExistence type="predicted"/>
<dbReference type="InterPro" id="IPR013455">
    <property type="entry name" value="ABC_transptr_XylG"/>
</dbReference>